<dbReference type="AlphaFoldDB" id="A0A919N5J4"/>
<comment type="caution">
    <text evidence="2">The sequence shown here is derived from an EMBL/GenBank/DDBJ whole genome shotgun (WGS) entry which is preliminary data.</text>
</comment>
<protein>
    <submittedName>
        <fullName evidence="2">Uncharacterized protein</fullName>
    </submittedName>
</protein>
<feature type="compositionally biased region" description="Basic and acidic residues" evidence="1">
    <location>
        <begin position="60"/>
        <end position="73"/>
    </location>
</feature>
<reference evidence="2" key="1">
    <citation type="submission" date="2021-01" db="EMBL/GenBank/DDBJ databases">
        <title>Whole genome shotgun sequence of Actinoplanes siamensis NBRC 109076.</title>
        <authorList>
            <person name="Komaki H."/>
            <person name="Tamura T."/>
        </authorList>
    </citation>
    <scope>NUCLEOTIDE SEQUENCE</scope>
    <source>
        <strain evidence="2">NBRC 109076</strain>
    </source>
</reference>
<accession>A0A919N5J4</accession>
<organism evidence="2 3">
    <name type="scientific">Actinoplanes siamensis</name>
    <dbReference type="NCBI Taxonomy" id="1223317"/>
    <lineage>
        <taxon>Bacteria</taxon>
        <taxon>Bacillati</taxon>
        <taxon>Actinomycetota</taxon>
        <taxon>Actinomycetes</taxon>
        <taxon>Micromonosporales</taxon>
        <taxon>Micromonosporaceae</taxon>
        <taxon>Actinoplanes</taxon>
    </lineage>
</organism>
<feature type="region of interest" description="Disordered" evidence="1">
    <location>
        <begin position="37"/>
        <end position="73"/>
    </location>
</feature>
<evidence type="ECO:0000313" key="2">
    <source>
        <dbReference type="EMBL" id="GIF04707.1"/>
    </source>
</evidence>
<name>A0A919N5J4_9ACTN</name>
<feature type="compositionally biased region" description="Gly residues" evidence="1">
    <location>
        <begin position="44"/>
        <end position="55"/>
    </location>
</feature>
<dbReference type="Proteomes" id="UP000629619">
    <property type="component" value="Unassembled WGS sequence"/>
</dbReference>
<sequence length="73" mass="7663">MHPRHPSHPAAVRRRSMFVLLLTSVALCGGVRHVAEEPSRVSEVGGGGLSQGGPEVGVEPVRDGEQDAGRLGR</sequence>
<evidence type="ECO:0000313" key="3">
    <source>
        <dbReference type="Proteomes" id="UP000629619"/>
    </source>
</evidence>
<keyword evidence="3" id="KW-1185">Reference proteome</keyword>
<gene>
    <name evidence="2" type="ORF">Asi03nite_22450</name>
</gene>
<dbReference type="EMBL" id="BOMW01000020">
    <property type="protein sequence ID" value="GIF04707.1"/>
    <property type="molecule type" value="Genomic_DNA"/>
</dbReference>
<evidence type="ECO:0000256" key="1">
    <source>
        <dbReference type="SAM" id="MobiDB-lite"/>
    </source>
</evidence>
<proteinExistence type="predicted"/>